<evidence type="ECO:0000256" key="5">
    <source>
        <dbReference type="SAM" id="Phobius"/>
    </source>
</evidence>
<feature type="transmembrane region" description="Helical" evidence="5">
    <location>
        <begin position="467"/>
        <end position="494"/>
    </location>
</feature>
<evidence type="ECO:0000256" key="2">
    <source>
        <dbReference type="ARBA" id="ARBA00022737"/>
    </source>
</evidence>
<feature type="signal peptide" evidence="6">
    <location>
        <begin position="1"/>
        <end position="27"/>
    </location>
</feature>
<evidence type="ECO:0000256" key="1">
    <source>
        <dbReference type="ARBA" id="ARBA00020786"/>
    </source>
</evidence>
<dbReference type="PROSITE" id="PS50222">
    <property type="entry name" value="EF_HAND_2"/>
    <property type="match status" value="3"/>
</dbReference>
<gene>
    <name evidence="9" type="primary">Aste57867_2249</name>
    <name evidence="8" type="ORF">As57867_002244</name>
    <name evidence="9" type="ORF">ASTE57867_2249</name>
</gene>
<keyword evidence="10" id="KW-1185">Reference proteome</keyword>
<dbReference type="PANTHER" id="PTHR23048">
    <property type="entry name" value="MYOSIN LIGHT CHAIN 1, 3"/>
    <property type="match status" value="1"/>
</dbReference>
<dbReference type="EMBL" id="CAADRA010000242">
    <property type="protein sequence ID" value="VFT79452.1"/>
    <property type="molecule type" value="Genomic_DNA"/>
</dbReference>
<dbReference type="PANTHER" id="PTHR23048:SF0">
    <property type="entry name" value="CALMODULIN LIKE 3"/>
    <property type="match status" value="1"/>
</dbReference>
<sequence>MVERKESAWLFARLAVFAWWCCEHAHAQEGEITYTHYILSTRTLLAGDGSVAADETEVDNSHARFYTAMSSIVTISTLIFLSIVFETGAEKLRESTEDINMPFINTIFGELTTLGFIGSVLFVMSKSGYLSQVSKTLFGKSKALELQESIEELHMALFLFVIVFLLLCIALLKFGVKVQHEFREFEVRAPYVQVVVADYCFASEPPATWWDYFSWHRYKELAKRKREMVYVSLRRRFVDFRSNHPDPMRAHEMAKDFQLEKDTRFPFNEYLTIISGEVMARLIRIDAVTWVALEIFIVLLVLVCWSVGPDNEVYVFLAAGVFLVALNQLVYIRIRNMRQLLTPPILFKKAERHRANPIWRSQRKLPPLLPPRRDPMTYDEEATPLLEVTDKSPLSDFVPPYIHDLPNGGVDMDTAQLQDAQKALLGGNRNGVKLALFSTRLVFLFTALHLCVVILRTSGQIIERPDMAIATKLVCAALLALPSCIVTSMSIVIARNGLYAFNVEALKAPRVVSKVMRIVKARQTLRTLRFIAEMKFYLRELDDDDDDDTDDDSGDNDPLAALQRPPHMAAVAPMASKQMADDHATPSRSVSGKAGSTRHRKIHRMKELPSFHLDDLDDWDAMSPRTRTLVEVPMSPIRDPSAGSFSFSPTDQSKDQYEAETERREINSIFCLIDKDKSGKILTDEMQDFLRQISPDMTNDQIARIMTDLDKSDAGGVLFADFEQWCRQHIHQLSSKHNKQQLIKEVFRMIDTDKSGFITVDEFIAIFKSLGQSLDHEDVRELVYQVDRNNDGKIDLEEFQKMLQKHAV</sequence>
<dbReference type="AlphaFoldDB" id="A0A485KBG7"/>
<evidence type="ECO:0000259" key="7">
    <source>
        <dbReference type="PROSITE" id="PS50222"/>
    </source>
</evidence>
<dbReference type="InterPro" id="IPR002048">
    <property type="entry name" value="EF_hand_dom"/>
</dbReference>
<evidence type="ECO:0000313" key="8">
    <source>
        <dbReference type="EMBL" id="KAF0717516.1"/>
    </source>
</evidence>
<organism evidence="9 10">
    <name type="scientific">Aphanomyces stellatus</name>
    <dbReference type="NCBI Taxonomy" id="120398"/>
    <lineage>
        <taxon>Eukaryota</taxon>
        <taxon>Sar</taxon>
        <taxon>Stramenopiles</taxon>
        <taxon>Oomycota</taxon>
        <taxon>Saprolegniomycetes</taxon>
        <taxon>Saprolegniales</taxon>
        <taxon>Verrucalvaceae</taxon>
        <taxon>Aphanomyces</taxon>
    </lineage>
</organism>
<dbReference type="SUPFAM" id="SSF47473">
    <property type="entry name" value="EF-hand"/>
    <property type="match status" value="1"/>
</dbReference>
<reference evidence="8" key="2">
    <citation type="submission" date="2019-06" db="EMBL/GenBank/DDBJ databases">
        <title>Genomics analysis of Aphanomyces spp. identifies a new class of oomycete effector associated with host adaptation.</title>
        <authorList>
            <person name="Gaulin E."/>
        </authorList>
    </citation>
    <scope>NUCLEOTIDE SEQUENCE</scope>
    <source>
        <strain evidence="8">CBS 578.67</strain>
    </source>
</reference>
<protein>
    <recommendedName>
        <fullName evidence="1">Calmodulin</fullName>
    </recommendedName>
</protein>
<dbReference type="Proteomes" id="UP000332933">
    <property type="component" value="Unassembled WGS sequence"/>
</dbReference>
<evidence type="ECO:0000256" key="3">
    <source>
        <dbReference type="ARBA" id="ARBA00022837"/>
    </source>
</evidence>
<keyword evidence="6" id="KW-0732">Signal</keyword>
<dbReference type="InterPro" id="IPR050230">
    <property type="entry name" value="CALM/Myosin/TropC-like"/>
</dbReference>
<keyword evidence="3" id="KW-0106">Calcium</keyword>
<feature type="region of interest" description="Disordered" evidence="4">
    <location>
        <begin position="543"/>
        <end position="603"/>
    </location>
</feature>
<evidence type="ECO:0000313" key="10">
    <source>
        <dbReference type="Proteomes" id="UP000332933"/>
    </source>
</evidence>
<dbReference type="Pfam" id="PF13499">
    <property type="entry name" value="EF-hand_7"/>
    <property type="match status" value="2"/>
</dbReference>
<feature type="domain" description="EF-hand" evidence="7">
    <location>
        <begin position="738"/>
        <end position="773"/>
    </location>
</feature>
<feature type="transmembrane region" description="Helical" evidence="5">
    <location>
        <begin position="314"/>
        <end position="332"/>
    </location>
</feature>
<evidence type="ECO:0000313" key="9">
    <source>
        <dbReference type="EMBL" id="VFT79452.1"/>
    </source>
</evidence>
<proteinExistence type="predicted"/>
<dbReference type="EMBL" id="VJMH01000242">
    <property type="protein sequence ID" value="KAF0717516.1"/>
    <property type="molecule type" value="Genomic_DNA"/>
</dbReference>
<feature type="chain" id="PRO_5036355378" description="Calmodulin" evidence="6">
    <location>
        <begin position="28"/>
        <end position="808"/>
    </location>
</feature>
<dbReference type="InterPro" id="IPR018247">
    <property type="entry name" value="EF_Hand_1_Ca_BS"/>
</dbReference>
<keyword evidence="5" id="KW-0472">Membrane</keyword>
<evidence type="ECO:0000256" key="4">
    <source>
        <dbReference type="SAM" id="MobiDB-lite"/>
    </source>
</evidence>
<dbReference type="SMART" id="SM00054">
    <property type="entry name" value="EFh"/>
    <property type="match status" value="3"/>
</dbReference>
<dbReference type="CDD" id="cd00051">
    <property type="entry name" value="EFh"/>
    <property type="match status" value="1"/>
</dbReference>
<feature type="domain" description="EF-hand" evidence="7">
    <location>
        <begin position="774"/>
        <end position="808"/>
    </location>
</feature>
<dbReference type="GO" id="GO:0005509">
    <property type="term" value="F:calcium ion binding"/>
    <property type="evidence" value="ECO:0007669"/>
    <property type="project" value="InterPro"/>
</dbReference>
<dbReference type="Gene3D" id="1.10.238.10">
    <property type="entry name" value="EF-hand"/>
    <property type="match status" value="2"/>
</dbReference>
<keyword evidence="5" id="KW-0812">Transmembrane</keyword>
<reference evidence="9 10" key="1">
    <citation type="submission" date="2019-03" db="EMBL/GenBank/DDBJ databases">
        <authorList>
            <person name="Gaulin E."/>
            <person name="Dumas B."/>
        </authorList>
    </citation>
    <scope>NUCLEOTIDE SEQUENCE [LARGE SCALE GENOMIC DNA]</scope>
    <source>
        <strain evidence="9">CBS 568.67</strain>
    </source>
</reference>
<feature type="domain" description="EF-hand" evidence="7">
    <location>
        <begin position="661"/>
        <end position="696"/>
    </location>
</feature>
<name>A0A485KBG7_9STRA</name>
<evidence type="ECO:0000256" key="6">
    <source>
        <dbReference type="SAM" id="SignalP"/>
    </source>
</evidence>
<feature type="transmembrane region" description="Helical" evidence="5">
    <location>
        <begin position="65"/>
        <end position="85"/>
    </location>
</feature>
<feature type="compositionally biased region" description="Acidic residues" evidence="4">
    <location>
        <begin position="543"/>
        <end position="555"/>
    </location>
</feature>
<dbReference type="OrthoDB" id="6081786at2759"/>
<dbReference type="GO" id="GO:0016460">
    <property type="term" value="C:myosin II complex"/>
    <property type="evidence" value="ECO:0007669"/>
    <property type="project" value="TreeGrafter"/>
</dbReference>
<dbReference type="InterPro" id="IPR011992">
    <property type="entry name" value="EF-hand-dom_pair"/>
</dbReference>
<feature type="transmembrane region" description="Helical" evidence="5">
    <location>
        <begin position="287"/>
        <end position="308"/>
    </location>
</feature>
<feature type="transmembrane region" description="Helical" evidence="5">
    <location>
        <begin position="106"/>
        <end position="124"/>
    </location>
</feature>
<dbReference type="FunFam" id="1.10.238.10:FF:000001">
    <property type="entry name" value="Calmodulin 1"/>
    <property type="match status" value="1"/>
</dbReference>
<accession>A0A485KBG7</accession>
<keyword evidence="2" id="KW-0677">Repeat</keyword>
<keyword evidence="5" id="KW-1133">Transmembrane helix</keyword>
<feature type="transmembrane region" description="Helical" evidence="5">
    <location>
        <begin position="155"/>
        <end position="176"/>
    </location>
</feature>
<dbReference type="PROSITE" id="PS00018">
    <property type="entry name" value="EF_HAND_1"/>
    <property type="match status" value="2"/>
</dbReference>